<dbReference type="HAMAP" id="MF_00735">
    <property type="entry name" value="Methyltr_PrmA"/>
    <property type="match status" value="1"/>
</dbReference>
<evidence type="ECO:0000256" key="3">
    <source>
        <dbReference type="ARBA" id="ARBA00022603"/>
    </source>
</evidence>
<keyword evidence="8" id="KW-1185">Reference proteome</keyword>
<proteinExistence type="inferred from homology"/>
<gene>
    <name evidence="6 7" type="primary">prmA</name>
    <name evidence="7" type="ORF">HLB44_07000</name>
</gene>
<dbReference type="GO" id="GO:0008168">
    <property type="term" value="F:methyltransferase activity"/>
    <property type="evidence" value="ECO:0007669"/>
    <property type="project" value="UniProtKB-KW"/>
</dbReference>
<evidence type="ECO:0000313" key="7">
    <source>
        <dbReference type="EMBL" id="NRF66725.1"/>
    </source>
</evidence>
<organism evidence="7 8">
    <name type="scientific">Pseudaquabacterium terrae</name>
    <dbReference type="NCBI Taxonomy" id="2732868"/>
    <lineage>
        <taxon>Bacteria</taxon>
        <taxon>Pseudomonadati</taxon>
        <taxon>Pseudomonadota</taxon>
        <taxon>Betaproteobacteria</taxon>
        <taxon>Burkholderiales</taxon>
        <taxon>Sphaerotilaceae</taxon>
        <taxon>Pseudaquabacterium</taxon>
    </lineage>
</organism>
<feature type="binding site" evidence="6">
    <location>
        <position position="151"/>
    </location>
    <ligand>
        <name>S-adenosyl-L-methionine</name>
        <dbReference type="ChEBI" id="CHEBI:59789"/>
    </ligand>
</feature>
<protein>
    <recommendedName>
        <fullName evidence="6">Ribosomal protein L11 methyltransferase</fullName>
        <shortName evidence="6">L11 Mtase</shortName>
        <ecNumber evidence="6">2.1.1.-</ecNumber>
    </recommendedName>
</protein>
<dbReference type="Proteomes" id="UP000737171">
    <property type="component" value="Unassembled WGS sequence"/>
</dbReference>
<comment type="function">
    <text evidence="6">Methylates ribosomal protein L11.</text>
</comment>
<comment type="caution">
    <text evidence="7">The sequence shown here is derived from an EMBL/GenBank/DDBJ whole genome shotgun (WGS) entry which is preliminary data.</text>
</comment>
<evidence type="ECO:0000256" key="5">
    <source>
        <dbReference type="ARBA" id="ARBA00022691"/>
    </source>
</evidence>
<feature type="binding site" evidence="6">
    <location>
        <position position="176"/>
    </location>
    <ligand>
        <name>S-adenosyl-L-methionine</name>
        <dbReference type="ChEBI" id="CHEBI:59789"/>
    </ligand>
</feature>
<dbReference type="EC" id="2.1.1.-" evidence="6"/>
<keyword evidence="3 6" id="KW-0489">Methyltransferase</keyword>
<dbReference type="InterPro" id="IPR029063">
    <property type="entry name" value="SAM-dependent_MTases_sf"/>
</dbReference>
<name>A0ABX2EC51_9BURK</name>
<dbReference type="PIRSF" id="PIRSF000401">
    <property type="entry name" value="RPL11_MTase"/>
    <property type="match status" value="1"/>
</dbReference>
<dbReference type="GO" id="GO:0005840">
    <property type="term" value="C:ribosome"/>
    <property type="evidence" value="ECO:0007669"/>
    <property type="project" value="UniProtKB-KW"/>
</dbReference>
<dbReference type="EMBL" id="JABRWJ010000002">
    <property type="protein sequence ID" value="NRF66725.1"/>
    <property type="molecule type" value="Genomic_DNA"/>
</dbReference>
<dbReference type="Pfam" id="PF06325">
    <property type="entry name" value="PrmA"/>
    <property type="match status" value="1"/>
</dbReference>
<feature type="binding site" evidence="6">
    <location>
        <position position="198"/>
    </location>
    <ligand>
        <name>S-adenosyl-L-methionine</name>
        <dbReference type="ChEBI" id="CHEBI:59789"/>
    </ligand>
</feature>
<comment type="similarity">
    <text evidence="1 6">Belongs to the methyltransferase superfamily. PrmA family.</text>
</comment>
<reference evidence="7 8" key="1">
    <citation type="submission" date="2020-05" db="EMBL/GenBank/DDBJ databases">
        <title>Aquincola sp. isolate from soil.</title>
        <authorList>
            <person name="Han J."/>
            <person name="Kim D.-U."/>
        </authorList>
    </citation>
    <scope>NUCLEOTIDE SEQUENCE [LARGE SCALE GENOMIC DNA]</scope>
    <source>
        <strain evidence="7 8">S2</strain>
    </source>
</reference>
<dbReference type="CDD" id="cd02440">
    <property type="entry name" value="AdoMet_MTases"/>
    <property type="match status" value="1"/>
</dbReference>
<comment type="catalytic activity">
    <reaction evidence="6">
        <text>L-lysyl-[protein] + 3 S-adenosyl-L-methionine = N(6),N(6),N(6)-trimethyl-L-lysyl-[protein] + 3 S-adenosyl-L-homocysteine + 3 H(+)</text>
        <dbReference type="Rhea" id="RHEA:54192"/>
        <dbReference type="Rhea" id="RHEA-COMP:9752"/>
        <dbReference type="Rhea" id="RHEA-COMP:13826"/>
        <dbReference type="ChEBI" id="CHEBI:15378"/>
        <dbReference type="ChEBI" id="CHEBI:29969"/>
        <dbReference type="ChEBI" id="CHEBI:57856"/>
        <dbReference type="ChEBI" id="CHEBI:59789"/>
        <dbReference type="ChEBI" id="CHEBI:61961"/>
    </reaction>
</comment>
<keyword evidence="4 6" id="KW-0808">Transferase</keyword>
<keyword evidence="7" id="KW-0689">Ribosomal protein</keyword>
<accession>A0ABX2EC51</accession>
<evidence type="ECO:0000256" key="2">
    <source>
        <dbReference type="ARBA" id="ARBA00022490"/>
    </source>
</evidence>
<keyword evidence="2 6" id="KW-0963">Cytoplasm</keyword>
<dbReference type="GO" id="GO:0032259">
    <property type="term" value="P:methylation"/>
    <property type="evidence" value="ECO:0007669"/>
    <property type="project" value="UniProtKB-KW"/>
</dbReference>
<dbReference type="SUPFAM" id="SSF53335">
    <property type="entry name" value="S-adenosyl-L-methionine-dependent methyltransferases"/>
    <property type="match status" value="1"/>
</dbReference>
<comment type="subcellular location">
    <subcellularLocation>
        <location evidence="6">Cytoplasm</location>
    </subcellularLocation>
</comment>
<dbReference type="RefSeq" id="WP_173121834.1">
    <property type="nucleotide sequence ID" value="NZ_JABRWJ010000002.1"/>
</dbReference>
<keyword evidence="7" id="KW-0687">Ribonucleoprotein</keyword>
<dbReference type="Gene3D" id="3.40.50.150">
    <property type="entry name" value="Vaccinia Virus protein VP39"/>
    <property type="match status" value="1"/>
</dbReference>
<dbReference type="NCBIfam" id="TIGR00406">
    <property type="entry name" value="prmA"/>
    <property type="match status" value="1"/>
</dbReference>
<evidence type="ECO:0000256" key="4">
    <source>
        <dbReference type="ARBA" id="ARBA00022679"/>
    </source>
</evidence>
<sequence length="305" mass="31832">MHELVLHVPEALVETVSEALADELDALSVSVEDADAGTAAEQALFGEPGLPAPRPGWEHSTLTALFETEAAATEAVTLLLAQDWSTGLKVAALREVAEQDWVRLTQSQFAPVEITPTFWIVPSWHEAPAAAERVIRLDPGLAFGTGTHPTTRMCLRWIARHAAGTSPGWARVLDYGCGSGILAIGAALHGARGVDAVDIDDAAVESTQANAAANGVTLNAGRPEAASGAYPLVLANILATPLKLLAPLLCGHVAAGGDLVLAGILERQADELKAAYAPWLALEVSDSEDGWILMTARKDHASGVA</sequence>
<evidence type="ECO:0000313" key="8">
    <source>
        <dbReference type="Proteomes" id="UP000737171"/>
    </source>
</evidence>
<evidence type="ECO:0000256" key="1">
    <source>
        <dbReference type="ARBA" id="ARBA00009741"/>
    </source>
</evidence>
<evidence type="ECO:0000256" key="6">
    <source>
        <dbReference type="HAMAP-Rule" id="MF_00735"/>
    </source>
</evidence>
<dbReference type="InterPro" id="IPR004498">
    <property type="entry name" value="Ribosomal_PrmA_MeTrfase"/>
</dbReference>
<dbReference type="InterPro" id="IPR050078">
    <property type="entry name" value="Ribosomal_L11_MeTrfase_PrmA"/>
</dbReference>
<feature type="binding site" evidence="6">
    <location>
        <position position="236"/>
    </location>
    <ligand>
        <name>S-adenosyl-L-methionine</name>
        <dbReference type="ChEBI" id="CHEBI:59789"/>
    </ligand>
</feature>
<keyword evidence="5 6" id="KW-0949">S-adenosyl-L-methionine</keyword>
<dbReference type="PANTHER" id="PTHR43648:SF1">
    <property type="entry name" value="ELECTRON TRANSFER FLAVOPROTEIN BETA SUBUNIT LYSINE METHYLTRANSFERASE"/>
    <property type="match status" value="1"/>
</dbReference>
<dbReference type="PANTHER" id="PTHR43648">
    <property type="entry name" value="ELECTRON TRANSFER FLAVOPROTEIN BETA SUBUNIT LYSINE METHYLTRANSFERASE"/>
    <property type="match status" value="1"/>
</dbReference>